<evidence type="ECO:0000313" key="1">
    <source>
        <dbReference type="EMBL" id="QTA80514.1"/>
    </source>
</evidence>
<gene>
    <name evidence="1" type="ORF">dnl_28190</name>
</gene>
<reference evidence="1" key="1">
    <citation type="journal article" date="2021" name="Microb. Physiol.">
        <title>Proteogenomic Insights into the Physiology of Marine, Sulfate-Reducing, Filamentous Desulfonema limicola and Desulfonema magnum.</title>
        <authorList>
            <person name="Schnaars V."/>
            <person name="Wohlbrand L."/>
            <person name="Scheve S."/>
            <person name="Hinrichs C."/>
            <person name="Reinhardt R."/>
            <person name="Rabus R."/>
        </authorList>
    </citation>
    <scope>NUCLEOTIDE SEQUENCE</scope>
    <source>
        <strain evidence="1">5ac10</strain>
    </source>
</reference>
<dbReference type="Proteomes" id="UP000663720">
    <property type="component" value="Chromosome"/>
</dbReference>
<dbReference type="Gene3D" id="3.30.428.10">
    <property type="entry name" value="HIT-like"/>
    <property type="match status" value="1"/>
</dbReference>
<organism evidence="1 2">
    <name type="scientific">Desulfonema limicola</name>
    <dbReference type="NCBI Taxonomy" id="45656"/>
    <lineage>
        <taxon>Bacteria</taxon>
        <taxon>Pseudomonadati</taxon>
        <taxon>Thermodesulfobacteriota</taxon>
        <taxon>Desulfobacteria</taxon>
        <taxon>Desulfobacterales</taxon>
        <taxon>Desulfococcaceae</taxon>
        <taxon>Desulfonema</taxon>
    </lineage>
</organism>
<keyword evidence="2" id="KW-1185">Reference proteome</keyword>
<evidence type="ECO:0000313" key="2">
    <source>
        <dbReference type="Proteomes" id="UP000663720"/>
    </source>
</evidence>
<dbReference type="SUPFAM" id="SSF54197">
    <property type="entry name" value="HIT-like"/>
    <property type="match status" value="2"/>
</dbReference>
<dbReference type="RefSeq" id="WP_207692159.1">
    <property type="nucleotide sequence ID" value="NZ_CP061799.1"/>
</dbReference>
<name>A0A975B843_9BACT</name>
<protein>
    <submittedName>
        <fullName evidence="1">Histidine triad motif-containing</fullName>
    </submittedName>
</protein>
<proteinExistence type="predicted"/>
<dbReference type="EMBL" id="CP061799">
    <property type="protein sequence ID" value="QTA80514.1"/>
    <property type="molecule type" value="Genomic_DNA"/>
</dbReference>
<dbReference type="AlphaFoldDB" id="A0A975B843"/>
<sequence length="342" mass="38970">MQFESEKKETIMLNPMQENKRRQIPSEIRKDPLTGRTARICHFMKLEWEKPDFEKLTAGTEKYCPFCPEKVMNITPLFPGEIIPEGRLILDDMVLFPNIAPYDCLSSVAVMGAKHYIPMTEIKPELIAKGFELAMMFFKILEKIKHPESVYHMVNWNYMPPSGSSIIHPHLQIFSTKSAPNLVRQELEAAKVYMEKNKSCFWDDLVKAETEKGERFLGKTGRTTWMTNYAPMGVAGDVLAVVEGVRSTLELTKEDIADLASGLAKAMAAYDKIGIYSFNMNFFTGAIQDDFARFHLLFSPRTFFNQALGTPDVGAGQKLFNETVCMAYPEEINKMLKPDFEK</sequence>
<accession>A0A975B843</accession>
<dbReference type="KEGG" id="dli:dnl_28190"/>
<dbReference type="InterPro" id="IPR036265">
    <property type="entry name" value="HIT-like_sf"/>
</dbReference>